<evidence type="ECO:0000313" key="2">
    <source>
        <dbReference type="Proteomes" id="UP001284601"/>
    </source>
</evidence>
<comment type="caution">
    <text evidence="1">The sequence shown here is derived from an EMBL/GenBank/DDBJ whole genome shotgun (WGS) entry which is preliminary data.</text>
</comment>
<dbReference type="InterPro" id="IPR014710">
    <property type="entry name" value="RmlC-like_jellyroll"/>
</dbReference>
<proteinExistence type="predicted"/>
<reference evidence="1 2" key="2">
    <citation type="submission" date="2023-10" db="EMBL/GenBank/DDBJ databases">
        <authorList>
            <person name="Han X.F."/>
        </authorList>
    </citation>
    <scope>NUCLEOTIDE SEQUENCE [LARGE SCALE GENOMIC DNA]</scope>
    <source>
        <strain evidence="1 2">KCTC 39840</strain>
    </source>
</reference>
<dbReference type="Proteomes" id="UP001284601">
    <property type="component" value="Unassembled WGS sequence"/>
</dbReference>
<sequence length="126" mass="14301">MIEAAAPAEPRRVDKPWGHELWFAHTEHYAGKLLVVHAGHRLSLQYHREKDESCYLLSGKLLLVQGPSADELEEVVLEPGVRWRNTPGVVHTIEAIEDATVLEVSTPQLDDVVRLDDRYGRKDTQQ</sequence>
<dbReference type="Gene3D" id="2.60.120.10">
    <property type="entry name" value="Jelly Rolls"/>
    <property type="match status" value="1"/>
</dbReference>
<keyword evidence="2" id="KW-1185">Reference proteome</keyword>
<reference evidence="2" key="1">
    <citation type="submission" date="2023-07" db="EMBL/GenBank/DDBJ databases">
        <title>Conexibacter stalactiti sp. nov., isolated from stalactites in a lava cave and emended description of the genus Conexibacter.</title>
        <authorList>
            <person name="Lee S.D."/>
        </authorList>
    </citation>
    <scope>NUCLEOTIDE SEQUENCE [LARGE SCALE GENOMIC DNA]</scope>
    <source>
        <strain evidence="2">KCTC 39840</strain>
    </source>
</reference>
<dbReference type="InterPro" id="IPR011051">
    <property type="entry name" value="RmlC_Cupin_sf"/>
</dbReference>
<accession>A0ABU4HL46</accession>
<gene>
    <name evidence="1" type="ORF">R7226_00095</name>
</gene>
<organism evidence="1 2">
    <name type="scientific">Conexibacter stalactiti</name>
    <dbReference type="NCBI Taxonomy" id="1940611"/>
    <lineage>
        <taxon>Bacteria</taxon>
        <taxon>Bacillati</taxon>
        <taxon>Actinomycetota</taxon>
        <taxon>Thermoleophilia</taxon>
        <taxon>Solirubrobacterales</taxon>
        <taxon>Conexibacteraceae</taxon>
        <taxon>Conexibacter</taxon>
    </lineage>
</organism>
<dbReference type="SUPFAM" id="SSF51182">
    <property type="entry name" value="RmlC-like cupins"/>
    <property type="match status" value="1"/>
</dbReference>
<dbReference type="EMBL" id="JAWSTH010000001">
    <property type="protein sequence ID" value="MDW5592714.1"/>
    <property type="molecule type" value="Genomic_DNA"/>
</dbReference>
<protein>
    <submittedName>
        <fullName evidence="1">Cupin</fullName>
    </submittedName>
</protein>
<name>A0ABU4HL46_9ACTN</name>
<evidence type="ECO:0000313" key="1">
    <source>
        <dbReference type="EMBL" id="MDW5592714.1"/>
    </source>
</evidence>
<dbReference type="RefSeq" id="WP_318594973.1">
    <property type="nucleotide sequence ID" value="NZ_JAWSTH010000001.1"/>
</dbReference>